<feature type="repeat" description="PPR" evidence="2">
    <location>
        <begin position="507"/>
        <end position="541"/>
    </location>
</feature>
<dbReference type="Pfam" id="PF20431">
    <property type="entry name" value="E_motif"/>
    <property type="match status" value="1"/>
</dbReference>
<evidence type="ECO:0008006" key="5">
    <source>
        <dbReference type="Google" id="ProtNLM"/>
    </source>
</evidence>
<dbReference type="GO" id="GO:0009451">
    <property type="term" value="P:RNA modification"/>
    <property type="evidence" value="ECO:0007669"/>
    <property type="project" value="InterPro"/>
</dbReference>
<dbReference type="NCBIfam" id="TIGR00756">
    <property type="entry name" value="PPR"/>
    <property type="match status" value="6"/>
</dbReference>
<gene>
    <name evidence="3" type="ORF">C2S53_013013</name>
</gene>
<feature type="repeat" description="PPR" evidence="2">
    <location>
        <begin position="643"/>
        <end position="677"/>
    </location>
</feature>
<dbReference type="Proteomes" id="UP001190926">
    <property type="component" value="Unassembled WGS sequence"/>
</dbReference>
<evidence type="ECO:0000313" key="3">
    <source>
        <dbReference type="EMBL" id="KAH6831511.1"/>
    </source>
</evidence>
<dbReference type="FunFam" id="1.25.40.10:FF:000361">
    <property type="entry name" value="Pentatricopeptide repeat-containing protein chloroplastic"/>
    <property type="match status" value="1"/>
</dbReference>
<feature type="repeat" description="PPR" evidence="2">
    <location>
        <begin position="608"/>
        <end position="642"/>
    </location>
</feature>
<dbReference type="InterPro" id="IPR046848">
    <property type="entry name" value="E_motif"/>
</dbReference>
<keyword evidence="4" id="KW-1185">Reference proteome</keyword>
<dbReference type="GO" id="GO:0003723">
    <property type="term" value="F:RNA binding"/>
    <property type="evidence" value="ECO:0007669"/>
    <property type="project" value="InterPro"/>
</dbReference>
<dbReference type="EMBL" id="SDAM02000090">
    <property type="protein sequence ID" value="KAH6831511.1"/>
    <property type="molecule type" value="Genomic_DNA"/>
</dbReference>
<dbReference type="InterPro" id="IPR002885">
    <property type="entry name" value="PPR_rpt"/>
</dbReference>
<comment type="caution">
    <text evidence="3">The sequence shown here is derived from an EMBL/GenBank/DDBJ whole genome shotgun (WGS) entry which is preliminary data.</text>
</comment>
<dbReference type="Pfam" id="PF13041">
    <property type="entry name" value="PPR_2"/>
    <property type="match status" value="2"/>
</dbReference>
<accession>A0AAD4JCX2</accession>
<protein>
    <recommendedName>
        <fullName evidence="5">Pentatricopeptide repeat-containing protein</fullName>
    </recommendedName>
</protein>
<dbReference type="Pfam" id="PF01535">
    <property type="entry name" value="PPR"/>
    <property type="match status" value="7"/>
</dbReference>
<feature type="repeat" description="PPR" evidence="2">
    <location>
        <begin position="407"/>
        <end position="441"/>
    </location>
</feature>
<dbReference type="PANTHER" id="PTHR47926">
    <property type="entry name" value="PENTATRICOPEPTIDE REPEAT-CONTAINING PROTEIN"/>
    <property type="match status" value="1"/>
</dbReference>
<proteinExistence type="predicted"/>
<dbReference type="FunFam" id="1.25.40.10:FF:000344">
    <property type="entry name" value="Pentatricopeptide repeat-containing protein"/>
    <property type="match status" value="1"/>
</dbReference>
<feature type="repeat" description="PPR" evidence="2">
    <location>
        <begin position="204"/>
        <end position="239"/>
    </location>
</feature>
<feature type="repeat" description="PPR" evidence="2">
    <location>
        <begin position="306"/>
        <end position="340"/>
    </location>
</feature>
<dbReference type="FunFam" id="1.25.40.10:FF:000280">
    <property type="entry name" value="Pentatricopeptide repeat-containing protein"/>
    <property type="match status" value="1"/>
</dbReference>
<evidence type="ECO:0000256" key="1">
    <source>
        <dbReference type="ARBA" id="ARBA00022737"/>
    </source>
</evidence>
<dbReference type="AlphaFoldDB" id="A0AAD4JCX2"/>
<name>A0AAD4JCX2_PERFH</name>
<dbReference type="Gene3D" id="1.25.40.10">
    <property type="entry name" value="Tetratricopeptide repeat domain"/>
    <property type="match status" value="5"/>
</dbReference>
<dbReference type="InterPro" id="IPR046960">
    <property type="entry name" value="PPR_At4g14850-like_plant"/>
</dbReference>
<dbReference type="FunFam" id="1.25.40.10:FF:000343">
    <property type="entry name" value="Pentatricopeptide repeat-containing protein At3g58590"/>
    <property type="match status" value="1"/>
</dbReference>
<sequence length="814" mass="89968">MHSSIHIRLQSLRFLSTATAFPPPQWQQTLNILPLCAAAQSLPSTHRLHALAILHGLLPSSVSITAALILSYATHNSHPSSLQSLFAQTASFSRSSFLHNTLIRACSILSTGPHKKRAVDFGFSVYNDLLTATPFMPDDYTFPFVLKLCADFLCVSKGLEVHGRLIKAGLDEDVFVNNTLILFYGCCGDLWSVNKVFDGMPVRDLISWNTVIRVFSDNNCLLEAVGLLRDMILMSGFMPNAITVVSVLPVCAGLVNERLVSLIHCYVIKVGLDGETKVGNALVDAYGKCGNVQASDGVFGEMDERNEVSWNSIIGGFSYRGLSSNALDYFRAMINEGGKLNTVTIATMLPILSELNLFNEGAELHGFSIKMDMDSDLFVANALIDMYGKWRHLTKASDVFYKMDTRNIVSWNTMIGNFTQNGLELDAIELVREMQAHGEIPNSITLTNVLPACGRLGSLRHGKELHARSVRFGSGFELFVSNALTDMYVKCGRLNLAKTMFSISPRDEVSYNILIAGYSETNESSKSISLFREMEMLRLNHDTVSYTGVLSACANISAFKEGKQIHAMAIRKSFHEHLFIANSLLDMYTKCGRIDIAMKLFDRIPKRDTASWNTMVMGFGMLGELDSAVNLFEAMKADKVQYDSVSYIAVLSACSHGGLIGKGKAYFDDMLTQKIMPSEMHYACMVDLLGRNGLMEEAVQLINNMPIKPGANTWGALLGASRLHGNVELGCLAAEHLLELKPDHSGYYVVLSNLYAEAGRWDEADRVRKLMSSRRVKKNPGCSWVESEDQIHGFVAGEKIDPCLWTIISANYLV</sequence>
<dbReference type="InterPro" id="IPR011990">
    <property type="entry name" value="TPR-like_helical_dom_sf"/>
</dbReference>
<dbReference type="PROSITE" id="PS51375">
    <property type="entry name" value="PPR"/>
    <property type="match status" value="6"/>
</dbReference>
<keyword evidence="1" id="KW-0677">Repeat</keyword>
<dbReference type="PANTHER" id="PTHR47926:SF427">
    <property type="entry name" value="TETRATRICOPEPTIDE-LIKE HELICAL DOMAIN SUPERFAMILY"/>
    <property type="match status" value="1"/>
</dbReference>
<evidence type="ECO:0000256" key="2">
    <source>
        <dbReference type="PROSITE-ProRule" id="PRU00708"/>
    </source>
</evidence>
<reference evidence="3 4" key="1">
    <citation type="journal article" date="2021" name="Nat. Commun.">
        <title>Incipient diploidization of the medicinal plant Perilla within 10,000 years.</title>
        <authorList>
            <person name="Zhang Y."/>
            <person name="Shen Q."/>
            <person name="Leng L."/>
            <person name="Zhang D."/>
            <person name="Chen S."/>
            <person name="Shi Y."/>
            <person name="Ning Z."/>
            <person name="Chen S."/>
        </authorList>
    </citation>
    <scope>NUCLEOTIDE SEQUENCE [LARGE SCALE GENOMIC DNA]</scope>
    <source>
        <strain evidence="4">cv. PC099</strain>
    </source>
</reference>
<organism evidence="3 4">
    <name type="scientific">Perilla frutescens var. hirtella</name>
    <name type="common">Perilla citriodora</name>
    <name type="synonym">Perilla setoyensis</name>
    <dbReference type="NCBI Taxonomy" id="608512"/>
    <lineage>
        <taxon>Eukaryota</taxon>
        <taxon>Viridiplantae</taxon>
        <taxon>Streptophyta</taxon>
        <taxon>Embryophyta</taxon>
        <taxon>Tracheophyta</taxon>
        <taxon>Spermatophyta</taxon>
        <taxon>Magnoliopsida</taxon>
        <taxon>eudicotyledons</taxon>
        <taxon>Gunneridae</taxon>
        <taxon>Pentapetalae</taxon>
        <taxon>asterids</taxon>
        <taxon>lamiids</taxon>
        <taxon>Lamiales</taxon>
        <taxon>Lamiaceae</taxon>
        <taxon>Nepetoideae</taxon>
        <taxon>Elsholtzieae</taxon>
        <taxon>Perilla</taxon>
    </lineage>
</organism>
<dbReference type="SUPFAM" id="SSF48452">
    <property type="entry name" value="TPR-like"/>
    <property type="match status" value="1"/>
</dbReference>
<evidence type="ECO:0000313" key="4">
    <source>
        <dbReference type="Proteomes" id="UP001190926"/>
    </source>
</evidence>